<comment type="function">
    <text evidence="5">The physiological role of BioH is to remove the methyl group introduced by BioC when the pimeloyl moiety is complete. It allows to synthesize pimeloyl-ACP via the fatty acid synthetic pathway through the hydrolysis of the ester bonds of pimeloyl-ACP esters.</text>
</comment>
<dbReference type="PANTHER" id="PTHR43798">
    <property type="entry name" value="MONOACYLGLYCEROL LIPASE"/>
    <property type="match status" value="1"/>
</dbReference>
<dbReference type="AlphaFoldDB" id="A0A1T2KV09"/>
<feature type="binding site" evidence="5">
    <location>
        <position position="235"/>
    </location>
    <ligand>
        <name>substrate</name>
    </ligand>
</feature>
<dbReference type="InterPro" id="IPR000073">
    <property type="entry name" value="AB_hydrolase_1"/>
</dbReference>
<evidence type="ECO:0000256" key="4">
    <source>
        <dbReference type="ARBA" id="ARBA00022801"/>
    </source>
</evidence>
<evidence type="ECO:0000256" key="2">
    <source>
        <dbReference type="ARBA" id="ARBA00022490"/>
    </source>
</evidence>
<organism evidence="7 8">
    <name type="scientific">Solemya velesiana gill symbiont</name>
    <dbReference type="NCBI Taxonomy" id="1918948"/>
    <lineage>
        <taxon>Bacteria</taxon>
        <taxon>Pseudomonadati</taxon>
        <taxon>Pseudomonadota</taxon>
        <taxon>Gammaproteobacteria</taxon>
        <taxon>sulfur-oxidizing symbionts</taxon>
    </lineage>
</organism>
<feature type="active site" evidence="5">
    <location>
        <position position="235"/>
    </location>
</feature>
<dbReference type="GO" id="GO:0005737">
    <property type="term" value="C:cytoplasm"/>
    <property type="evidence" value="ECO:0007669"/>
    <property type="project" value="UniProtKB-SubCell"/>
</dbReference>
<feature type="binding site" evidence="5">
    <location>
        <begin position="143"/>
        <end position="147"/>
    </location>
    <ligand>
        <name>substrate</name>
    </ligand>
</feature>
<feature type="binding site" evidence="5">
    <location>
        <begin position="81"/>
        <end position="82"/>
    </location>
    <ligand>
        <name>substrate</name>
    </ligand>
</feature>
<sequence>MKLYSETTGSGAELVLIHGWGMNAAVWSPLMEHLTVDHRVTVIELPGHGGSEYDANEASLDAWADACLEAAPERAIWVSWSLGGQVAQRAAVMAPQRIEKLALVASTPSFVQREDWPHAMDHDTLGSFAQALVKTPAQTLERFLSLQVRGDEEARHTLRLLRQELTERPEAEPMALEHGLDLLLNVDLRDQLASISCPVLWLLGERDTLVPVGVADELEILQPGADILVLGGCAHAPFLSHTEKSLRALAGFIG</sequence>
<dbReference type="UniPathway" id="UPA00078"/>
<keyword evidence="3 5" id="KW-0093">Biotin biosynthesis</keyword>
<comment type="subunit">
    <text evidence="5">Monomer.</text>
</comment>
<reference evidence="7 8" key="1">
    <citation type="submission" date="2016-11" db="EMBL/GenBank/DDBJ databases">
        <title>Mixed transmission modes and dynamic genome evolution in an obligate animal-bacterial symbiosis.</title>
        <authorList>
            <person name="Russell S.L."/>
            <person name="Corbett-Detig R.B."/>
            <person name="Cavanaugh C.M."/>
        </authorList>
    </citation>
    <scope>NUCLEOTIDE SEQUENCE [LARGE SCALE GENOMIC DNA]</scope>
    <source>
        <strain evidence="7">Se-Cadez</strain>
    </source>
</reference>
<dbReference type="OrthoDB" id="9780744at2"/>
<gene>
    <name evidence="5" type="primary">bioH</name>
    <name evidence="7" type="ORF">BOW51_06565</name>
</gene>
<comment type="pathway">
    <text evidence="5">Cofactor biosynthesis; biotin biosynthesis.</text>
</comment>
<keyword evidence="8" id="KW-1185">Reference proteome</keyword>
<dbReference type="PANTHER" id="PTHR43798:SF31">
    <property type="entry name" value="AB HYDROLASE SUPERFAMILY PROTEIN YCLE"/>
    <property type="match status" value="1"/>
</dbReference>
<feature type="active site" description="Nucleophile" evidence="5">
    <location>
        <position position="81"/>
    </location>
</feature>
<dbReference type="InterPro" id="IPR050266">
    <property type="entry name" value="AB_hydrolase_sf"/>
</dbReference>
<accession>A0A1T2KV09</accession>
<comment type="similarity">
    <text evidence="5">Belongs to the AB hydrolase superfamily. Carboxylesterase BioH family.</text>
</comment>
<comment type="catalytic activity">
    <reaction evidence="5">
        <text>6-carboxyhexanoyl-[ACP] methyl ester + H2O = 6-carboxyhexanoyl-[ACP] + methanol + H(+)</text>
        <dbReference type="Rhea" id="RHEA:42700"/>
        <dbReference type="Rhea" id="RHEA-COMP:9955"/>
        <dbReference type="Rhea" id="RHEA-COMP:10186"/>
        <dbReference type="ChEBI" id="CHEBI:15377"/>
        <dbReference type="ChEBI" id="CHEBI:15378"/>
        <dbReference type="ChEBI" id="CHEBI:17790"/>
        <dbReference type="ChEBI" id="CHEBI:78846"/>
        <dbReference type="ChEBI" id="CHEBI:82735"/>
        <dbReference type="EC" id="3.1.1.85"/>
    </reaction>
</comment>
<comment type="caution">
    <text evidence="7">The sequence shown here is derived from an EMBL/GenBank/DDBJ whole genome shotgun (WGS) entry which is preliminary data.</text>
</comment>
<dbReference type="EMBL" id="MPRJ01000034">
    <property type="protein sequence ID" value="OOZ36556.1"/>
    <property type="molecule type" value="Genomic_DNA"/>
</dbReference>
<feature type="binding site" evidence="5">
    <location>
        <position position="20"/>
    </location>
    <ligand>
        <name>substrate</name>
    </ligand>
</feature>
<name>A0A1T2KV09_9GAMM</name>
<dbReference type="PRINTS" id="PR00111">
    <property type="entry name" value="ABHYDROLASE"/>
</dbReference>
<proteinExistence type="inferred from homology"/>
<evidence type="ECO:0000256" key="1">
    <source>
        <dbReference type="ARBA" id="ARBA00022487"/>
    </source>
</evidence>
<evidence type="ECO:0000313" key="8">
    <source>
        <dbReference type="Proteomes" id="UP000190896"/>
    </source>
</evidence>
<feature type="active site" evidence="5">
    <location>
        <position position="207"/>
    </location>
</feature>
<protein>
    <recommendedName>
        <fullName evidence="5">Pimeloyl-[acyl-carrier protein] methyl ester esterase</fullName>
        <ecNumber evidence="5">3.1.1.85</ecNumber>
    </recommendedName>
    <alternativeName>
        <fullName evidence="5">Biotin synthesis protein BioH</fullName>
    </alternativeName>
    <alternativeName>
        <fullName evidence="5">Carboxylesterase BioH</fullName>
    </alternativeName>
</protein>
<evidence type="ECO:0000256" key="5">
    <source>
        <dbReference type="HAMAP-Rule" id="MF_01260"/>
    </source>
</evidence>
<dbReference type="RefSeq" id="WP_078486955.1">
    <property type="nucleotide sequence ID" value="NZ_MPRJ01000034.1"/>
</dbReference>
<evidence type="ECO:0000313" key="7">
    <source>
        <dbReference type="EMBL" id="OOZ36556.1"/>
    </source>
</evidence>
<keyword evidence="2 5" id="KW-0963">Cytoplasm</keyword>
<dbReference type="InterPro" id="IPR029058">
    <property type="entry name" value="AB_hydrolase_fold"/>
</dbReference>
<comment type="subcellular location">
    <subcellularLocation>
        <location evidence="5">Cytoplasm</location>
    </subcellularLocation>
</comment>
<evidence type="ECO:0000256" key="3">
    <source>
        <dbReference type="ARBA" id="ARBA00022756"/>
    </source>
</evidence>
<keyword evidence="1 5" id="KW-0719">Serine esterase</keyword>
<dbReference type="GO" id="GO:0090499">
    <property type="term" value="F:pimelyl-[acyl-carrier protein] methyl ester esterase activity"/>
    <property type="evidence" value="ECO:0007669"/>
    <property type="project" value="UniProtKB-EC"/>
</dbReference>
<keyword evidence="4 5" id="KW-0378">Hydrolase</keyword>
<dbReference type="GO" id="GO:0009102">
    <property type="term" value="P:biotin biosynthetic process"/>
    <property type="evidence" value="ECO:0007669"/>
    <property type="project" value="UniProtKB-UniRule"/>
</dbReference>
<dbReference type="GO" id="GO:0016020">
    <property type="term" value="C:membrane"/>
    <property type="evidence" value="ECO:0007669"/>
    <property type="project" value="TreeGrafter"/>
</dbReference>
<dbReference type="NCBIfam" id="TIGR01738">
    <property type="entry name" value="bioH"/>
    <property type="match status" value="1"/>
</dbReference>
<dbReference type="SUPFAM" id="SSF53474">
    <property type="entry name" value="alpha/beta-Hydrolases"/>
    <property type="match status" value="1"/>
</dbReference>
<dbReference type="HAMAP" id="MF_01260">
    <property type="entry name" value="Carboxylester"/>
    <property type="match status" value="1"/>
</dbReference>
<evidence type="ECO:0000259" key="6">
    <source>
        <dbReference type="Pfam" id="PF00561"/>
    </source>
</evidence>
<dbReference type="Pfam" id="PF00561">
    <property type="entry name" value="Abhydrolase_1"/>
    <property type="match status" value="1"/>
</dbReference>
<dbReference type="EC" id="3.1.1.85" evidence="5"/>
<dbReference type="Proteomes" id="UP000190896">
    <property type="component" value="Unassembled WGS sequence"/>
</dbReference>
<feature type="domain" description="AB hydrolase-1" evidence="6">
    <location>
        <begin position="14"/>
        <end position="241"/>
    </location>
</feature>
<dbReference type="Gene3D" id="3.40.50.1820">
    <property type="entry name" value="alpha/beta hydrolase"/>
    <property type="match status" value="1"/>
</dbReference>
<dbReference type="InterPro" id="IPR010076">
    <property type="entry name" value="BioH"/>
</dbReference>